<dbReference type="EMBL" id="LT796768">
    <property type="protein sequence ID" value="SKB07275.1"/>
    <property type="molecule type" value="Genomic_DNA"/>
</dbReference>
<evidence type="ECO:0000313" key="2">
    <source>
        <dbReference type="EMBL" id="SKB07275.1"/>
    </source>
</evidence>
<sequence>MTTAYLVTSAVLLLSVLAVRHHRPAVSVPVVILVLSVACWNLLRALRGPDDLAPSLLVAINVVVVQVSAVSFFVAARRLVHGRWVVAPWLWIAAATIAALTFAGMVPAVGITDGDRYYDSPVYAAHLIYAFGLLGAGVLTLSTRQHDPSRHVRRVVLAAEVAGLFVVSFQVLVPALTPLAIAAICLVLVWTTSHVGSWSRSASRADRLMNSIGVFIFVIDRAGRLQDWNGPAASLLRLMGRTASHGMDLTAALSMPPRFVDGATVTLFIQGGELRTTLSVHSVDPLDLDGDLVLMFRPVRSSVEGSSFPTVSGALKGHDPGTQTLGRKAALEVLRTVAAEGGTVIRLVVTPRDPQRTDEVMFLIARRMEARAAEAGYPDVEWARLDTWTFVTELVDHDFDAVPGHVPLEDLQVDMEVTFHTPVPGESSAAFIRRVSDAAYGRDTAHGS</sequence>
<keyword evidence="2" id="KW-0808">Transferase</keyword>
<proteinExistence type="predicted"/>
<feature type="transmembrane region" description="Helical" evidence="1">
    <location>
        <begin position="123"/>
        <end position="143"/>
    </location>
</feature>
<keyword evidence="1" id="KW-0812">Transmembrane</keyword>
<dbReference type="Proteomes" id="UP000191040">
    <property type="component" value="Chromosome I"/>
</dbReference>
<name>A0A1T4Z148_9ACTN</name>
<organism evidence="2 3">
    <name type="scientific">Aeromicrobium choanae</name>
    <dbReference type="NCBI Taxonomy" id="1736691"/>
    <lineage>
        <taxon>Bacteria</taxon>
        <taxon>Bacillati</taxon>
        <taxon>Actinomycetota</taxon>
        <taxon>Actinomycetes</taxon>
        <taxon>Propionibacteriales</taxon>
        <taxon>Nocardioidaceae</taxon>
        <taxon>Aeromicrobium</taxon>
    </lineage>
</organism>
<feature type="transmembrane region" description="Helical" evidence="1">
    <location>
        <begin position="52"/>
        <end position="76"/>
    </location>
</feature>
<evidence type="ECO:0000256" key="1">
    <source>
        <dbReference type="SAM" id="Phobius"/>
    </source>
</evidence>
<reference evidence="3" key="1">
    <citation type="submission" date="2017-02" db="EMBL/GenBank/DDBJ databases">
        <authorList>
            <person name="Varghese N."/>
            <person name="Submissions S."/>
        </authorList>
    </citation>
    <scope>NUCLEOTIDE SEQUENCE [LARGE SCALE GENOMIC DNA]</scope>
    <source>
        <strain evidence="3">9H-4</strain>
    </source>
</reference>
<gene>
    <name evidence="2" type="ORF">SAMN06295964_1627</name>
</gene>
<evidence type="ECO:0000313" key="3">
    <source>
        <dbReference type="Proteomes" id="UP000191040"/>
    </source>
</evidence>
<keyword evidence="3" id="KW-1185">Reference proteome</keyword>
<feature type="transmembrane region" description="Helical" evidence="1">
    <location>
        <begin position="179"/>
        <end position="199"/>
    </location>
</feature>
<feature type="transmembrane region" description="Helical" evidence="1">
    <location>
        <begin position="155"/>
        <end position="173"/>
    </location>
</feature>
<dbReference type="RefSeq" id="WP_078699687.1">
    <property type="nucleotide sequence ID" value="NZ_LT796768.1"/>
</dbReference>
<dbReference type="OrthoDB" id="4311571at2"/>
<dbReference type="STRING" id="1736691.SAMN06295964_1627"/>
<protein>
    <submittedName>
        <fullName evidence="2">N-terminal 7TM region of histidine kinase</fullName>
    </submittedName>
</protein>
<accession>A0A1T4Z148</accession>
<dbReference type="GO" id="GO:0016301">
    <property type="term" value="F:kinase activity"/>
    <property type="evidence" value="ECO:0007669"/>
    <property type="project" value="UniProtKB-KW"/>
</dbReference>
<keyword evidence="1" id="KW-0472">Membrane</keyword>
<keyword evidence="1" id="KW-1133">Transmembrane helix</keyword>
<keyword evidence="2" id="KW-0418">Kinase</keyword>
<dbReference type="AlphaFoldDB" id="A0A1T4Z148"/>
<feature type="transmembrane region" description="Helical" evidence="1">
    <location>
        <begin position="88"/>
        <end position="111"/>
    </location>
</feature>